<dbReference type="WBParaSite" id="TCLT_0000718701-mRNA-1">
    <property type="protein sequence ID" value="TCLT_0000718701-mRNA-1"/>
    <property type="gene ID" value="TCLT_0000718701"/>
</dbReference>
<organism evidence="4">
    <name type="scientific">Thelazia callipaeda</name>
    <name type="common">Oriental eyeworm</name>
    <name type="synonym">Parasitic nematode</name>
    <dbReference type="NCBI Taxonomy" id="103827"/>
    <lineage>
        <taxon>Eukaryota</taxon>
        <taxon>Metazoa</taxon>
        <taxon>Ecdysozoa</taxon>
        <taxon>Nematoda</taxon>
        <taxon>Chromadorea</taxon>
        <taxon>Rhabditida</taxon>
        <taxon>Spirurina</taxon>
        <taxon>Spiruromorpha</taxon>
        <taxon>Thelazioidea</taxon>
        <taxon>Thelaziidae</taxon>
        <taxon>Thelazia</taxon>
    </lineage>
</organism>
<feature type="compositionally biased region" description="Acidic residues" evidence="1">
    <location>
        <begin position="61"/>
        <end position="80"/>
    </location>
</feature>
<dbReference type="AlphaFoldDB" id="A0A0N5D2R6"/>
<reference evidence="2 3" key="2">
    <citation type="submission" date="2018-11" db="EMBL/GenBank/DDBJ databases">
        <authorList>
            <consortium name="Pathogen Informatics"/>
        </authorList>
    </citation>
    <scope>NUCLEOTIDE SEQUENCE [LARGE SCALE GENOMIC DNA]</scope>
</reference>
<dbReference type="EMBL" id="UYYF01004482">
    <property type="protein sequence ID" value="VDN04607.1"/>
    <property type="molecule type" value="Genomic_DNA"/>
</dbReference>
<name>A0A0N5D2R6_THECL</name>
<reference evidence="4" key="1">
    <citation type="submission" date="2017-02" db="UniProtKB">
        <authorList>
            <consortium name="WormBaseParasite"/>
        </authorList>
    </citation>
    <scope>IDENTIFICATION</scope>
</reference>
<proteinExistence type="predicted"/>
<accession>A0A0N5D2R6</accession>
<keyword evidence="3" id="KW-1185">Reference proteome</keyword>
<evidence type="ECO:0000313" key="2">
    <source>
        <dbReference type="EMBL" id="VDN04607.1"/>
    </source>
</evidence>
<protein>
    <submittedName>
        <fullName evidence="4">Reverse transcriptase Ty1/copia-type domain-containing protein</fullName>
    </submittedName>
</protein>
<sequence length="91" mass="9884">MTKGVEKFFDVVGLEVNPAKSATNTEVCTDKPALLEETQGYKYLGIVEDRTDITYFGTALLDDDNDDDGNSDDDDDDDVGNGDGELIVVTE</sequence>
<gene>
    <name evidence="2" type="ORF">TCLT_LOCUS7176</name>
</gene>
<evidence type="ECO:0000313" key="3">
    <source>
        <dbReference type="Proteomes" id="UP000276776"/>
    </source>
</evidence>
<dbReference type="Proteomes" id="UP000276776">
    <property type="component" value="Unassembled WGS sequence"/>
</dbReference>
<evidence type="ECO:0000313" key="4">
    <source>
        <dbReference type="WBParaSite" id="TCLT_0000718701-mRNA-1"/>
    </source>
</evidence>
<evidence type="ECO:0000256" key="1">
    <source>
        <dbReference type="SAM" id="MobiDB-lite"/>
    </source>
</evidence>
<feature type="region of interest" description="Disordered" evidence="1">
    <location>
        <begin position="60"/>
        <end position="91"/>
    </location>
</feature>